<dbReference type="SUPFAM" id="SSF53659">
    <property type="entry name" value="Isocitrate/Isopropylmalate dehydrogenase-like"/>
    <property type="match status" value="1"/>
</dbReference>
<keyword evidence="3" id="KW-0808">Transferase</keyword>
<comment type="similarity">
    <text evidence="2">Belongs to the phosphate acetyltransferase and butyryltransferase family.</text>
</comment>
<evidence type="ECO:0000256" key="3">
    <source>
        <dbReference type="ARBA" id="ARBA00022679"/>
    </source>
</evidence>
<dbReference type="PIRSF" id="PIRSF000428">
    <property type="entry name" value="P_Ac_trans"/>
    <property type="match status" value="1"/>
</dbReference>
<proteinExistence type="inferred from homology"/>
<dbReference type="InterPro" id="IPR012147">
    <property type="entry name" value="P_Ac_Bu_trans"/>
</dbReference>
<reference evidence="6" key="2">
    <citation type="submission" date="2021-04" db="EMBL/GenBank/DDBJ databases">
        <authorList>
            <person name="Gilroy R."/>
        </authorList>
    </citation>
    <scope>NUCLEOTIDE SEQUENCE</scope>
    <source>
        <strain evidence="6">A5-1222</strain>
    </source>
</reference>
<dbReference type="Proteomes" id="UP000824247">
    <property type="component" value="Unassembled WGS sequence"/>
</dbReference>
<dbReference type="EMBL" id="JAHLFM010000004">
    <property type="protein sequence ID" value="MBU3830586.1"/>
    <property type="molecule type" value="Genomic_DNA"/>
</dbReference>
<reference evidence="6" key="1">
    <citation type="journal article" date="2021" name="PeerJ">
        <title>Extensive microbial diversity within the chicken gut microbiome revealed by metagenomics and culture.</title>
        <authorList>
            <person name="Gilroy R."/>
            <person name="Ravi A."/>
            <person name="Getino M."/>
            <person name="Pursley I."/>
            <person name="Horton D.L."/>
            <person name="Alikhan N.F."/>
            <person name="Baker D."/>
            <person name="Gharbi K."/>
            <person name="Hall N."/>
            <person name="Watson M."/>
            <person name="Adriaenssens E.M."/>
            <person name="Foster-Nyarko E."/>
            <person name="Jarju S."/>
            <person name="Secka A."/>
            <person name="Antonio M."/>
            <person name="Oren A."/>
            <person name="Chaudhuri R.R."/>
            <person name="La Ragione R."/>
            <person name="Hildebrand F."/>
            <person name="Pallen M.J."/>
        </authorList>
    </citation>
    <scope>NUCLEOTIDE SEQUENCE</scope>
    <source>
        <strain evidence="6">A5-1222</strain>
    </source>
</reference>
<accession>A0A9E2NVS7</accession>
<dbReference type="PANTHER" id="PTHR43356">
    <property type="entry name" value="PHOSPHATE ACETYLTRANSFERASE"/>
    <property type="match status" value="1"/>
</dbReference>
<dbReference type="GO" id="GO:0008959">
    <property type="term" value="F:phosphate acetyltransferase activity"/>
    <property type="evidence" value="ECO:0007669"/>
    <property type="project" value="UniProtKB-EC"/>
</dbReference>
<dbReference type="Gene3D" id="3.40.50.10950">
    <property type="match status" value="1"/>
</dbReference>
<evidence type="ECO:0000256" key="2">
    <source>
        <dbReference type="ARBA" id="ARBA00005656"/>
    </source>
</evidence>
<dbReference type="InterPro" id="IPR050500">
    <property type="entry name" value="Phos_Acetyltrans/Butyryltrans"/>
</dbReference>
<feature type="domain" description="Phosphate acetyl/butaryl transferase" evidence="5">
    <location>
        <begin position="68"/>
        <end position="280"/>
    </location>
</feature>
<dbReference type="PANTHER" id="PTHR43356:SF3">
    <property type="entry name" value="PHOSPHATE ACETYLTRANSFERASE"/>
    <property type="match status" value="1"/>
</dbReference>
<dbReference type="InterPro" id="IPR042112">
    <property type="entry name" value="P_AcTrfase_dom2"/>
</dbReference>
<protein>
    <recommendedName>
        <fullName evidence="5">Phosphate acetyl/butaryl transferase domain-containing protein</fullName>
    </recommendedName>
</protein>
<sequence>MSLISKKVLIIENSKEIDKAIKKIKNQNVEIYREPILPFDWKEKLINEKAIIEHPLFKRYNIEISDNNDILKAFYSLYLSKVDSILIGHIYTSKIVFIYSIIFFGVNNSLSSSFICKNSKKNTTVWTDCALNIKPNYSTFVNIIKNACFFYNQMISNKHTINVCLLSFSTYEDSNDDTIKIYNQLKNDIELSKIGKTNINLIGPIQYDAAINKNVYIKKTNDKNYKKPDIFVFPDLNSGNISYKIEAQYSKFYGPFVCGTNKKIADLSRSATFDEIYETIKYLCN</sequence>
<evidence type="ECO:0000259" key="5">
    <source>
        <dbReference type="Pfam" id="PF01515"/>
    </source>
</evidence>
<evidence type="ECO:0000256" key="4">
    <source>
        <dbReference type="ARBA" id="ARBA00023315"/>
    </source>
</evidence>
<evidence type="ECO:0000313" key="6">
    <source>
        <dbReference type="EMBL" id="MBU3830586.1"/>
    </source>
</evidence>
<comment type="catalytic activity">
    <reaction evidence="1">
        <text>acetyl-CoA + phosphate = acetyl phosphate + CoA</text>
        <dbReference type="Rhea" id="RHEA:19521"/>
        <dbReference type="ChEBI" id="CHEBI:22191"/>
        <dbReference type="ChEBI" id="CHEBI:43474"/>
        <dbReference type="ChEBI" id="CHEBI:57287"/>
        <dbReference type="ChEBI" id="CHEBI:57288"/>
        <dbReference type="EC" id="2.3.1.8"/>
    </reaction>
</comment>
<dbReference type="InterPro" id="IPR002505">
    <property type="entry name" value="PTA_PTB"/>
</dbReference>
<dbReference type="Pfam" id="PF01515">
    <property type="entry name" value="PTA_PTB"/>
    <property type="match status" value="1"/>
</dbReference>
<evidence type="ECO:0000256" key="1">
    <source>
        <dbReference type="ARBA" id="ARBA00000705"/>
    </source>
</evidence>
<name>A0A9E2NVS7_9BACT</name>
<keyword evidence="4" id="KW-0012">Acyltransferase</keyword>
<dbReference type="Gene3D" id="3.40.50.10750">
    <property type="entry name" value="Isocitrate/Isopropylmalate dehydrogenase-like"/>
    <property type="match status" value="1"/>
</dbReference>
<gene>
    <name evidence="6" type="ORF">H9897_00270</name>
</gene>
<dbReference type="AlphaFoldDB" id="A0A9E2NVS7"/>
<evidence type="ECO:0000313" key="7">
    <source>
        <dbReference type="Proteomes" id="UP000824247"/>
    </source>
</evidence>
<organism evidence="6 7">
    <name type="scientific">Candidatus Ureaplasma intestinipullorum</name>
    <dbReference type="NCBI Taxonomy" id="2838770"/>
    <lineage>
        <taxon>Bacteria</taxon>
        <taxon>Bacillati</taxon>
        <taxon>Mycoplasmatota</taxon>
        <taxon>Mycoplasmoidales</taxon>
        <taxon>Mycoplasmoidaceae</taxon>
        <taxon>Ureaplasma</taxon>
    </lineage>
</organism>
<dbReference type="InterPro" id="IPR042113">
    <property type="entry name" value="P_AcTrfase_dom1"/>
</dbReference>
<comment type="caution">
    <text evidence="6">The sequence shown here is derived from an EMBL/GenBank/DDBJ whole genome shotgun (WGS) entry which is preliminary data.</text>
</comment>